<feature type="region of interest" description="Disordered" evidence="1">
    <location>
        <begin position="512"/>
        <end position="532"/>
    </location>
</feature>
<keyword evidence="3" id="KW-1185">Reference proteome</keyword>
<evidence type="ECO:0000313" key="2">
    <source>
        <dbReference type="EMBL" id="KAH6683648.1"/>
    </source>
</evidence>
<gene>
    <name evidence="2" type="ORF">F5X68DRAFT_277177</name>
</gene>
<dbReference type="EMBL" id="JAGSXJ010000017">
    <property type="protein sequence ID" value="KAH6683648.1"/>
    <property type="molecule type" value="Genomic_DNA"/>
</dbReference>
<dbReference type="AlphaFoldDB" id="A0A9P8V935"/>
<evidence type="ECO:0000313" key="3">
    <source>
        <dbReference type="Proteomes" id="UP000770015"/>
    </source>
</evidence>
<reference evidence="2" key="1">
    <citation type="journal article" date="2021" name="Nat. Commun.">
        <title>Genetic determinants of endophytism in the Arabidopsis root mycobiome.</title>
        <authorList>
            <person name="Mesny F."/>
            <person name="Miyauchi S."/>
            <person name="Thiergart T."/>
            <person name="Pickel B."/>
            <person name="Atanasova L."/>
            <person name="Karlsson M."/>
            <person name="Huettel B."/>
            <person name="Barry K.W."/>
            <person name="Haridas S."/>
            <person name="Chen C."/>
            <person name="Bauer D."/>
            <person name="Andreopoulos W."/>
            <person name="Pangilinan J."/>
            <person name="LaButti K."/>
            <person name="Riley R."/>
            <person name="Lipzen A."/>
            <person name="Clum A."/>
            <person name="Drula E."/>
            <person name="Henrissat B."/>
            <person name="Kohler A."/>
            <person name="Grigoriev I.V."/>
            <person name="Martin F.M."/>
            <person name="Hacquard S."/>
        </authorList>
    </citation>
    <scope>NUCLEOTIDE SEQUENCE</scope>
    <source>
        <strain evidence="2">MPI-SDFR-AT-0117</strain>
    </source>
</reference>
<dbReference type="OrthoDB" id="5424209at2759"/>
<sequence length="532" mass="58406">MSSRSGTPSAESWSPGSLVGAIDVLKIGYEVKVLKNLKLQDDETTDAVTLLISVAPYAVPWATAMWAASNCKRILKHHGIVDVEVDIKESTLGQVTDPSQEEVPETQPYRSGARWIDKNANPGCDKVVGDGRMSHLTAMMSDVVGSSLTPTTGINGHGSKTLYLRLHEDGQDIHVALTSRRVVMGHDDFGAEYRSPIEDFASFHRYWEAAPLPRREVDVSQMGVEHAKNAKEEFEYWPKLIKDLKKEMENPSSLRCLLYLAGHLESFSSLIDRRIGRAVFAAKMDASKGWMRDYALIKLKRSWHAEPQANRALIKPAEVMRAVRKHAEFNTGLMPNLIGGAVTFITLKDPLTEKEVVDPSDVHAPKVTPNSGLLVSTYGAESGATIGIVNGVKSITRRHFAGQIAQSWEICVIGAERGSKNSEVFFGKPGDAGACVWTLDGRIVGMITSGAMRTDNRQAGFITTYVTPMDSILADLKEAGFDVSLDLPLRTKEKWTSKGTVTLHWNGKEYVERQEDKSGEGDEGQLAPLASE</sequence>
<evidence type="ECO:0000256" key="1">
    <source>
        <dbReference type="SAM" id="MobiDB-lite"/>
    </source>
</evidence>
<dbReference type="Proteomes" id="UP000770015">
    <property type="component" value="Unassembled WGS sequence"/>
</dbReference>
<accession>A0A9P8V935</accession>
<comment type="caution">
    <text evidence="2">The sequence shown here is derived from an EMBL/GenBank/DDBJ whole genome shotgun (WGS) entry which is preliminary data.</text>
</comment>
<proteinExistence type="predicted"/>
<organism evidence="2 3">
    <name type="scientific">Plectosphaerella plurivora</name>
    <dbReference type="NCBI Taxonomy" id="936078"/>
    <lineage>
        <taxon>Eukaryota</taxon>
        <taxon>Fungi</taxon>
        <taxon>Dikarya</taxon>
        <taxon>Ascomycota</taxon>
        <taxon>Pezizomycotina</taxon>
        <taxon>Sordariomycetes</taxon>
        <taxon>Hypocreomycetidae</taxon>
        <taxon>Glomerellales</taxon>
        <taxon>Plectosphaerellaceae</taxon>
        <taxon>Plectosphaerella</taxon>
    </lineage>
</organism>
<protein>
    <submittedName>
        <fullName evidence="2">Uncharacterized protein</fullName>
    </submittedName>
</protein>
<name>A0A9P8V935_9PEZI</name>